<dbReference type="InterPro" id="IPR000668">
    <property type="entry name" value="Peptidase_C1A_C"/>
</dbReference>
<name>A0A3P6UXB0_CYLGO</name>
<dbReference type="EMBL" id="UYRV01028253">
    <property type="protein sequence ID" value="VDK82161.1"/>
    <property type="molecule type" value="Genomic_DNA"/>
</dbReference>
<evidence type="ECO:0000259" key="1">
    <source>
        <dbReference type="Pfam" id="PF00112"/>
    </source>
</evidence>
<gene>
    <name evidence="2" type="ORF">CGOC_LOCUS7923</name>
</gene>
<protein>
    <recommendedName>
        <fullName evidence="1">Peptidase C1A papain C-terminal domain-containing protein</fullName>
    </recommendedName>
</protein>
<evidence type="ECO:0000313" key="2">
    <source>
        <dbReference type="EMBL" id="VDK82161.1"/>
    </source>
</evidence>
<sequence length="114" mass="13293">MLIQDCCKPYAFYPCGQHANQTYYGPCPTNTWDTPTCRNTCQFKYSKDYEDDKFWGSGSYYITANETAIRREIYNHGPVLASFRVYSDFRYYKGGVYINRMLSKNLGPIKEGMP</sequence>
<dbReference type="Proteomes" id="UP000271889">
    <property type="component" value="Unassembled WGS sequence"/>
</dbReference>
<evidence type="ECO:0000313" key="3">
    <source>
        <dbReference type="Proteomes" id="UP000271889"/>
    </source>
</evidence>
<dbReference type="Gene3D" id="3.90.70.10">
    <property type="entry name" value="Cysteine proteinases"/>
    <property type="match status" value="1"/>
</dbReference>
<dbReference type="InterPro" id="IPR038765">
    <property type="entry name" value="Papain-like_cys_pep_sf"/>
</dbReference>
<dbReference type="GO" id="GO:0008234">
    <property type="term" value="F:cysteine-type peptidase activity"/>
    <property type="evidence" value="ECO:0007669"/>
    <property type="project" value="InterPro"/>
</dbReference>
<dbReference type="OrthoDB" id="5859020at2759"/>
<dbReference type="Pfam" id="PF00112">
    <property type="entry name" value="Peptidase_C1"/>
    <property type="match status" value="1"/>
</dbReference>
<organism evidence="2 3">
    <name type="scientific">Cylicostephanus goldi</name>
    <name type="common">Nematode worm</name>
    <dbReference type="NCBI Taxonomy" id="71465"/>
    <lineage>
        <taxon>Eukaryota</taxon>
        <taxon>Metazoa</taxon>
        <taxon>Ecdysozoa</taxon>
        <taxon>Nematoda</taxon>
        <taxon>Chromadorea</taxon>
        <taxon>Rhabditida</taxon>
        <taxon>Rhabditina</taxon>
        <taxon>Rhabditomorpha</taxon>
        <taxon>Strongyloidea</taxon>
        <taxon>Strongylidae</taxon>
        <taxon>Cylicostephanus</taxon>
    </lineage>
</organism>
<proteinExistence type="predicted"/>
<dbReference type="AlphaFoldDB" id="A0A3P6UXB0"/>
<feature type="domain" description="Peptidase C1A papain C-terminal" evidence="1">
    <location>
        <begin position="34"/>
        <end position="102"/>
    </location>
</feature>
<keyword evidence="3" id="KW-1185">Reference proteome</keyword>
<accession>A0A3P6UXB0</accession>
<dbReference type="GO" id="GO:0006508">
    <property type="term" value="P:proteolysis"/>
    <property type="evidence" value="ECO:0007669"/>
    <property type="project" value="InterPro"/>
</dbReference>
<dbReference type="SUPFAM" id="SSF54001">
    <property type="entry name" value="Cysteine proteinases"/>
    <property type="match status" value="1"/>
</dbReference>
<reference evidence="2 3" key="1">
    <citation type="submission" date="2018-11" db="EMBL/GenBank/DDBJ databases">
        <authorList>
            <consortium name="Pathogen Informatics"/>
        </authorList>
    </citation>
    <scope>NUCLEOTIDE SEQUENCE [LARGE SCALE GENOMIC DNA]</scope>
</reference>